<evidence type="ECO:0000313" key="3">
    <source>
        <dbReference type="Proteomes" id="UP001157126"/>
    </source>
</evidence>
<evidence type="ECO:0008006" key="4">
    <source>
        <dbReference type="Google" id="ProtNLM"/>
    </source>
</evidence>
<keyword evidence="3" id="KW-1185">Reference proteome</keyword>
<protein>
    <recommendedName>
        <fullName evidence="4">Transposase</fullName>
    </recommendedName>
</protein>
<comment type="caution">
    <text evidence="2">The sequence shown here is derived from an EMBL/GenBank/DDBJ whole genome shotgun (WGS) entry which is preliminary data.</text>
</comment>
<sequence length="101" mass="11450">MVSVDGDDMRVRWFHGEVGGDDQDNPRLCVTADVSLKTPRPTGGEPAGATREPERAARPGLRALVRRFPIRRVHIDRSTIDRARYFAGRIGRSVHRHLPRR</sequence>
<dbReference type="Proteomes" id="UP001157126">
    <property type="component" value="Unassembled WGS sequence"/>
</dbReference>
<reference evidence="3" key="1">
    <citation type="journal article" date="2019" name="Int. J. Syst. Evol. Microbiol.">
        <title>The Global Catalogue of Microorganisms (GCM) 10K type strain sequencing project: providing services to taxonomists for standard genome sequencing and annotation.</title>
        <authorList>
            <consortium name="The Broad Institute Genomics Platform"/>
            <consortium name="The Broad Institute Genome Sequencing Center for Infectious Disease"/>
            <person name="Wu L."/>
            <person name="Ma J."/>
        </authorList>
    </citation>
    <scope>NUCLEOTIDE SEQUENCE [LARGE SCALE GENOMIC DNA]</scope>
    <source>
        <strain evidence="3">NBRC 113072</strain>
    </source>
</reference>
<name>A0ABQ6IVE6_9MICO</name>
<gene>
    <name evidence="2" type="ORF">GCM10025883_33850</name>
</gene>
<feature type="region of interest" description="Disordered" evidence="1">
    <location>
        <begin position="34"/>
        <end position="55"/>
    </location>
</feature>
<accession>A0ABQ6IVE6</accession>
<proteinExistence type="predicted"/>
<evidence type="ECO:0000256" key="1">
    <source>
        <dbReference type="SAM" id="MobiDB-lite"/>
    </source>
</evidence>
<dbReference type="EMBL" id="BSUO01000001">
    <property type="protein sequence ID" value="GMA41340.1"/>
    <property type="molecule type" value="Genomic_DNA"/>
</dbReference>
<evidence type="ECO:0000313" key="2">
    <source>
        <dbReference type="EMBL" id="GMA41340.1"/>
    </source>
</evidence>
<organism evidence="2 3">
    <name type="scientific">Mobilicoccus caccae</name>
    <dbReference type="NCBI Taxonomy" id="1859295"/>
    <lineage>
        <taxon>Bacteria</taxon>
        <taxon>Bacillati</taxon>
        <taxon>Actinomycetota</taxon>
        <taxon>Actinomycetes</taxon>
        <taxon>Micrococcales</taxon>
        <taxon>Dermatophilaceae</taxon>
        <taxon>Mobilicoccus</taxon>
    </lineage>
</organism>